<dbReference type="SUPFAM" id="SSF49695">
    <property type="entry name" value="gamma-Crystallin-like"/>
    <property type="match status" value="3"/>
</dbReference>
<feature type="compositionally biased region" description="Basic residues" evidence="3">
    <location>
        <begin position="303"/>
        <end position="312"/>
    </location>
</feature>
<comment type="similarity">
    <text evidence="1">Belongs to the beta/gamma-crystallin family.</text>
</comment>
<feature type="compositionally biased region" description="Polar residues" evidence="3">
    <location>
        <begin position="565"/>
        <end position="578"/>
    </location>
</feature>
<feature type="compositionally biased region" description="Pro residues" evidence="3">
    <location>
        <begin position="1265"/>
        <end position="1283"/>
    </location>
</feature>
<feature type="compositionally biased region" description="Polar residues" evidence="3">
    <location>
        <begin position="45"/>
        <end position="58"/>
    </location>
</feature>
<feature type="compositionally biased region" description="Polar residues" evidence="3">
    <location>
        <begin position="445"/>
        <end position="468"/>
    </location>
</feature>
<feature type="domain" description="Beta/gamma crystallin 'Greek key'" evidence="4">
    <location>
        <begin position="1861"/>
        <end position="1903"/>
    </location>
</feature>
<keyword evidence="2" id="KW-0677">Repeat</keyword>
<sequence>MFTTYIKNLNDMVFSTSDSPEQQPSTGVLGRIGSWFSPWKGNAPKSPTDNASATSERPLNSDGGDESEESVKVRAGDPHRGEAKEQSSSPSPLAFARDIFPCEEQDATQSSHKRSSVVSSTEAEPGGPKEEESVACARRRIGQNQEWEESSNGPSASGNPEKNASHLTHLPSLSKQGVAQDSDQAHAQAQAQTGRRLHVYLEETCVTHGGPDTCAGQEVVRTEVTKNLKALTKANLSPGFDLQTSSGSTCAENKRADVSHAGGAQSYYSALTGVSLKSQRDSQLDPDADTEEGTGGDSMGRRNSSRRRHRKGSQGDGGNSPREKTPPNAQPGAEGFPPVASPQSKSPEAHMGKSPLSPASQQEPASPASPEGVESETSCPDAFEQLDKFQAEVAAETQARVVHGGADMEDNDRFYKVERKTETPESKRRSIKVSRSEVKLFTKNVPLNSKKSPVDRTQNSTAGGNTSNKGKDSGETDARLPALKKVDEELKPKPAAGRIADKISLFEKKQAAGGHKPIVQSPTVTETTNVGSDQGSRSAEGHSTVGPSSASPVREKLVSVKENFTESPSDQPQKTAMTGMSEERSPPPVTVSVPESMKLDRQGELDTTKLKAAVSEFTVKPDGQDTTAATTPVPKEPPPGSAIPDAGASKAETGVECKSAESEVSHKGTSDSSEMTNNICPESKGPSKTSSRPKRRKSKDPVSPVSPNTEAKPTSKLEITASKQTQAADTDKDVSASKPLTAKASSDKAQGNASDKQQLSDSKGKASEQPEVAGEAGERTESSLQMESTDNAVKRREDEPDTAAGGCGAKSDDKDPVVLAQREEKAGGQSLVLTQQTKVASDDSGETPASSAAPAAEGPIERTRQQEPSVEQPKLDQEEPPQPELRSRGKLMQPGEKEPEQTPPQNKGTDIINRAESRDVEKLKAPENESTNRTETKDRDQPPRSAATNITKDSDSGPNIPGTEGSVDKNDERTESETKDETRVIRDGSRQPDAASPSPETTSGSSDLCTQTHGGWTESSNAGRASGCAVTSANEAVSGKECDKGPLKGGTQRNVPPGLQTTPTRGPGSEKKPVASATEPQPNSVSLEKMENSPDDSHTRGARDEFSSSKLITKAATAHEEATVKATNGTPALITAQAGKTAANELSFKEPNPVSACESAGGEGTQGDDGGKRRPIKPAPSGVQIPRDMNERAASDPQAELLINAGSKRDTTSLVGNVAQSPCEGRAAEKTLASERVAVANGDDWLRPLAVKQEPVANEPRHAPKAPPSPEAKTPTPAPPQQPPAKKLQSPRGQSRDDAPKWRDTPSSWLDVDLPKRRQRAAEPKLSSSGSEGNILDTSGDLDGDDFVERIKKLCSPFSLPPRKHNHLRPPQPPFAMPAIKEDRFEKTFDPEEFTFGLRRKRDFTLESGPSLLAQLSTEAKSSVKPARASLVDRSMLLSGLDSHSRLREKKPVKSDEGVKEEKDDPKKVKSRLEGSCILNSLTSSRGKRNGLQTQVDGSISGGADGKMATPVSGAEGDPNAKPALPGCAPAHIPAPEPKQPAAPPQGLTSSSIGGPQTQVDTGGGASTREGRLLSPPPLSQSTFPGPTPTAPITDELTKQSPAPSPKEEAQAAEAAVCDSAPPLPRFNDIKLPDYLEKYLQREQVKPVQSLQGQEQVKQEVDGKMSTPVPEMEAAPNAKPTLSIGAPASKLPGPELKPPAARPQELRSQSIRPVRSVHKRPGKIVLFEEAQFGGRAHEIHGDAADATSLQLSPLISVKVVRGCWILYEKPDFQGRSIALEEGVTELTNEWAEPEAETDAHDLPPVVIGSIRLAVRDYSVPRIDLFTEPKGHGRVTPYHDDTIETDSFGVPLSTASIQVHSGVWLVFSDPDFQGMVAILEPGEYPFPESWGFPSPFVGSLRPLRMGCFKVEHPNEIKAVVYEKAHFEGSCLETDSDVFSLCEDEALPGSTAMKSVGSLRITGGLWVGYSEPGFEGQQYILEEGEYADCSDWGGSEQMLSLRPILADFMAPHLKMFTNKDFSQLGGNIDLTVAVANMDDTGYGLRTQSVEVIGGVWAVFEEPGFCGEPYILEKGLYGSPDDWGAQRATVASVMPVLLDDFESASKFKVQLFSDPGFRGCVLPLEDSAASLQDGFSFASCKVVAGSWVAFEGQGFTGRMYVLEAGDYPDLRAMGCDGASSCIRSLQTVGFEFSLPSVTLFERRDLRGKRVVLTDGSVNLQLAGGCGRVQSVLVEGATWILYERINFQGAQILLKPGEVLDWQEFSGWQRIGSLRPLIQKQVHFRLRNQLTGFMMSVTGTLDDVKLMRIQEAEESGGLEQIWFYQNGYLRCKLLEECCLSPSGSVTIAGSRTGLSPEPGMHLWSITPEGFIRYTPTSDLVLEVKGGHKYDKTQVILNSLDPNKLQQRWDVEVM</sequence>
<dbReference type="SUPFAM" id="SSF50370">
    <property type="entry name" value="Ricin B-like lectins"/>
    <property type="match status" value="1"/>
</dbReference>
<protein>
    <submittedName>
        <fullName evidence="6">Beta/gamma crystallin domain-containing protein 1-like isoform X1</fullName>
    </submittedName>
</protein>
<feature type="compositionally biased region" description="Polar residues" evidence="3">
    <location>
        <begin position="998"/>
        <end position="1035"/>
    </location>
</feature>
<gene>
    <name evidence="6" type="primary">LOC114849537</name>
</gene>
<feature type="compositionally biased region" description="Low complexity" evidence="3">
    <location>
        <begin position="179"/>
        <end position="192"/>
    </location>
</feature>
<evidence type="ECO:0000256" key="2">
    <source>
        <dbReference type="ARBA" id="ARBA00022737"/>
    </source>
</evidence>
<feature type="compositionally biased region" description="Basic and acidic residues" evidence="3">
    <location>
        <begin position="1294"/>
        <end position="1304"/>
    </location>
</feature>
<name>A0A6P7LRR9_BETSP</name>
<feature type="compositionally biased region" description="Polar residues" evidence="3">
    <location>
        <begin position="14"/>
        <end position="26"/>
    </location>
</feature>
<feature type="domain" description="Beta/gamma crystallin 'Greek key'" evidence="4">
    <location>
        <begin position="2233"/>
        <end position="2274"/>
    </location>
</feature>
<evidence type="ECO:0000313" key="6">
    <source>
        <dbReference type="RefSeq" id="XP_028996945.1"/>
    </source>
</evidence>
<dbReference type="Pfam" id="PF00030">
    <property type="entry name" value="Crystall"/>
    <property type="match status" value="6"/>
</dbReference>
<feature type="region of interest" description="Disordered" evidence="3">
    <location>
        <begin position="274"/>
        <end position="1226"/>
    </location>
</feature>
<feature type="compositionally biased region" description="Basic and acidic residues" evidence="3">
    <location>
        <begin position="913"/>
        <end position="942"/>
    </location>
</feature>
<dbReference type="PROSITE" id="PS50231">
    <property type="entry name" value="RICIN_B_LECTIN"/>
    <property type="match status" value="1"/>
</dbReference>
<feature type="compositionally biased region" description="Polar residues" evidence="3">
    <location>
        <begin position="1547"/>
        <end position="1561"/>
    </location>
</feature>
<dbReference type="Gene3D" id="2.80.10.50">
    <property type="match status" value="1"/>
</dbReference>
<feature type="compositionally biased region" description="Basic and acidic residues" evidence="3">
    <location>
        <begin position="597"/>
        <end position="609"/>
    </location>
</feature>
<dbReference type="RefSeq" id="XP_028996945.1">
    <property type="nucleotide sequence ID" value="XM_029141112.3"/>
</dbReference>
<dbReference type="OrthoDB" id="9895617at2759"/>
<feature type="domain" description="Beta/gamma crystallin 'Greek key'" evidence="4">
    <location>
        <begin position="2052"/>
        <end position="2094"/>
    </location>
</feature>
<feature type="compositionally biased region" description="Basic and acidic residues" evidence="3">
    <location>
        <begin position="69"/>
        <end position="85"/>
    </location>
</feature>
<feature type="domain" description="Beta/gamma crystallin 'Greek key'" evidence="4">
    <location>
        <begin position="1722"/>
        <end position="1761"/>
    </location>
</feature>
<dbReference type="InterPro" id="IPR011024">
    <property type="entry name" value="G_crystallin-like"/>
</dbReference>
<feature type="compositionally biased region" description="Polar residues" evidence="3">
    <location>
        <begin position="743"/>
        <end position="761"/>
    </location>
</feature>
<feature type="domain" description="Beta/gamma crystallin 'Greek key'" evidence="4">
    <location>
        <begin position="2192"/>
        <end position="2232"/>
    </location>
</feature>
<feature type="compositionally biased region" description="Basic and acidic residues" evidence="3">
    <location>
        <begin position="1443"/>
        <end position="1473"/>
    </location>
</feature>
<feature type="region of interest" description="Disordered" evidence="3">
    <location>
        <begin position="14"/>
        <end position="192"/>
    </location>
</feature>
<feature type="domain" description="Beta/gamma crystallin 'Greek key'" evidence="4">
    <location>
        <begin position="1915"/>
        <end position="1961"/>
    </location>
</feature>
<dbReference type="PANTHER" id="PTHR11818:SF2">
    <property type="entry name" value="BETA_GAMMA CRYSTALLIN DOMAIN-CONTAINING PROTEIN 1"/>
    <property type="match status" value="1"/>
</dbReference>
<dbReference type="InterPro" id="IPR035992">
    <property type="entry name" value="Ricin_B-like_lectins"/>
</dbReference>
<accession>A0A6P7LRR9</accession>
<feature type="domain" description="Beta/gamma crystallin 'Greek key'" evidence="4">
    <location>
        <begin position="1762"/>
        <end position="1814"/>
    </location>
</feature>
<feature type="compositionally biased region" description="Polar residues" evidence="3">
    <location>
        <begin position="782"/>
        <end position="791"/>
    </location>
</feature>
<feature type="compositionally biased region" description="Polar residues" evidence="3">
    <location>
        <begin position="1647"/>
        <end position="1656"/>
    </location>
</feature>
<dbReference type="GeneID" id="114849537"/>
<feature type="domain" description="Beta/gamma crystallin 'Greek key'" evidence="4">
    <location>
        <begin position="1962"/>
        <end position="2003"/>
    </location>
</feature>
<evidence type="ECO:0000256" key="3">
    <source>
        <dbReference type="SAM" id="MobiDB-lite"/>
    </source>
</evidence>
<feature type="compositionally biased region" description="Polar residues" evidence="3">
    <location>
        <begin position="670"/>
        <end position="680"/>
    </location>
</feature>
<evidence type="ECO:0000256" key="1">
    <source>
        <dbReference type="ARBA" id="ARBA00009646"/>
    </source>
</evidence>
<feature type="compositionally biased region" description="Polar residues" evidence="3">
    <location>
        <begin position="520"/>
        <end position="537"/>
    </location>
</feature>
<dbReference type="Proteomes" id="UP000515150">
    <property type="component" value="Chromosome 24"/>
</dbReference>
<feature type="compositionally biased region" description="Basic and acidic residues" evidence="3">
    <location>
        <begin position="469"/>
        <end position="492"/>
    </location>
</feature>
<feature type="domain" description="Beta/gamma crystallin 'Greek key'" evidence="4">
    <location>
        <begin position="2142"/>
        <end position="2186"/>
    </location>
</feature>
<feature type="compositionally biased region" description="Polar residues" evidence="3">
    <location>
        <begin position="1478"/>
        <end position="1498"/>
    </location>
</feature>
<dbReference type="InParanoid" id="A0A6P7LRR9"/>
<feature type="compositionally biased region" description="Basic and acidic residues" evidence="3">
    <location>
        <begin position="810"/>
        <end position="826"/>
    </location>
</feature>
<feature type="compositionally biased region" description="Basic and acidic residues" evidence="3">
    <location>
        <begin position="1088"/>
        <end position="1107"/>
    </location>
</feature>
<reference evidence="6" key="1">
    <citation type="submission" date="2025-08" db="UniProtKB">
        <authorList>
            <consortium name="RefSeq"/>
        </authorList>
    </citation>
    <scope>IDENTIFICATION</scope>
</reference>
<evidence type="ECO:0000259" key="4">
    <source>
        <dbReference type="PROSITE" id="PS50915"/>
    </source>
</evidence>
<feature type="region of interest" description="Disordered" evidence="3">
    <location>
        <begin position="1644"/>
        <end position="1713"/>
    </location>
</feature>
<organism evidence="5 6">
    <name type="scientific">Betta splendens</name>
    <name type="common">Siamese fighting fish</name>
    <dbReference type="NCBI Taxonomy" id="158456"/>
    <lineage>
        <taxon>Eukaryota</taxon>
        <taxon>Metazoa</taxon>
        <taxon>Chordata</taxon>
        <taxon>Craniata</taxon>
        <taxon>Vertebrata</taxon>
        <taxon>Euteleostomi</taxon>
        <taxon>Actinopterygii</taxon>
        <taxon>Neopterygii</taxon>
        <taxon>Teleostei</taxon>
        <taxon>Neoteleostei</taxon>
        <taxon>Acanthomorphata</taxon>
        <taxon>Anabantaria</taxon>
        <taxon>Anabantiformes</taxon>
        <taxon>Anabantoidei</taxon>
        <taxon>Osphronemidae</taxon>
        <taxon>Betta</taxon>
    </lineage>
</organism>
<feature type="compositionally biased region" description="Polar residues" evidence="3">
    <location>
        <begin position="1051"/>
        <end position="1064"/>
    </location>
</feature>
<dbReference type="PROSITE" id="PS50915">
    <property type="entry name" value="CRYSTALLIN_BETA_GAMMA"/>
    <property type="match status" value="9"/>
</dbReference>
<feature type="compositionally biased region" description="Pro residues" evidence="3">
    <location>
        <begin position="1533"/>
        <end position="1544"/>
    </location>
</feature>
<dbReference type="Gene3D" id="2.60.20.10">
    <property type="entry name" value="Crystallins"/>
    <property type="match status" value="6"/>
</dbReference>
<feature type="region of interest" description="Disordered" evidence="3">
    <location>
        <begin position="1358"/>
        <end position="1377"/>
    </location>
</feature>
<dbReference type="InterPro" id="IPR050252">
    <property type="entry name" value="Beta/Gamma-Crystallin"/>
</dbReference>
<dbReference type="PANTHER" id="PTHR11818">
    <property type="entry name" value="BETA/GAMMA CRYSTALLIN"/>
    <property type="match status" value="1"/>
</dbReference>
<feature type="compositionally biased region" description="Acidic residues" evidence="3">
    <location>
        <begin position="284"/>
        <end position="294"/>
    </location>
</feature>
<feature type="region of interest" description="Disordered" evidence="3">
    <location>
        <begin position="1241"/>
        <end position="1341"/>
    </location>
</feature>
<keyword evidence="5" id="KW-1185">Reference proteome</keyword>
<feature type="region of interest" description="Disordered" evidence="3">
    <location>
        <begin position="1438"/>
        <end position="1625"/>
    </location>
</feature>
<feature type="compositionally biased region" description="Polar residues" evidence="3">
    <location>
        <begin position="142"/>
        <end position="177"/>
    </location>
</feature>
<dbReference type="SMART" id="SM00247">
    <property type="entry name" value="XTALbg"/>
    <property type="match status" value="6"/>
</dbReference>
<feature type="compositionally biased region" description="Basic and acidic residues" evidence="3">
    <location>
        <begin position="499"/>
        <end position="510"/>
    </location>
</feature>
<feature type="compositionally biased region" description="Basic and acidic residues" evidence="3">
    <location>
        <begin position="411"/>
        <end position="440"/>
    </location>
</feature>
<proteinExistence type="inferred from homology"/>
<dbReference type="InterPro" id="IPR001064">
    <property type="entry name" value="Beta/gamma_crystallin"/>
</dbReference>
<evidence type="ECO:0000313" key="5">
    <source>
        <dbReference type="Proteomes" id="UP000515150"/>
    </source>
</evidence>
<feature type="compositionally biased region" description="Basic and acidic residues" evidence="3">
    <location>
        <begin position="966"/>
        <end position="990"/>
    </location>
</feature>
<dbReference type="KEGG" id="bspl:114849537"/>
<feature type="compositionally biased region" description="Basic and acidic residues" evidence="3">
    <location>
        <begin position="1313"/>
        <end position="1323"/>
    </location>
</feature>
<feature type="compositionally biased region" description="Basic and acidic residues" evidence="3">
    <location>
        <begin position="653"/>
        <end position="669"/>
    </location>
</feature>